<dbReference type="OrthoDB" id="7019010at2"/>
<dbReference type="AlphaFoldDB" id="A0A1G6HMX5"/>
<name>A0A1G6HMX5_9GAMM</name>
<organism evidence="1 2">
    <name type="scientific">Acinetobacter marinus</name>
    <dbReference type="NCBI Taxonomy" id="281375"/>
    <lineage>
        <taxon>Bacteria</taxon>
        <taxon>Pseudomonadati</taxon>
        <taxon>Pseudomonadota</taxon>
        <taxon>Gammaproteobacteria</taxon>
        <taxon>Moraxellales</taxon>
        <taxon>Moraxellaceae</taxon>
        <taxon>Acinetobacter</taxon>
    </lineage>
</organism>
<dbReference type="NCBIfam" id="NF045613">
    <property type="entry name" value="PA1571_fam"/>
    <property type="match status" value="1"/>
</dbReference>
<dbReference type="RefSeq" id="WP_092616991.1">
    <property type="nucleotide sequence ID" value="NZ_FMYK01000002.1"/>
</dbReference>
<accession>A0A1G6HMX5</accession>
<sequence length="73" mass="8328">MPKIDHFDPEVQLKAKEVNTMGATKTLLKTGATAIEMTRVNRCYMVSDSGEEVRVTREMIQMACHQLLSRCRK</sequence>
<dbReference type="Proteomes" id="UP000242317">
    <property type="component" value="Unassembled WGS sequence"/>
</dbReference>
<dbReference type="InterPro" id="IPR054635">
    <property type="entry name" value="PA1571-like"/>
</dbReference>
<dbReference type="EMBL" id="FMYK01000002">
    <property type="protein sequence ID" value="SDB95245.1"/>
    <property type="molecule type" value="Genomic_DNA"/>
</dbReference>
<protein>
    <submittedName>
        <fullName evidence="1">Uncharacterized protein</fullName>
    </submittedName>
</protein>
<proteinExistence type="predicted"/>
<gene>
    <name evidence="1" type="ORF">SAMN05421749_102381</name>
</gene>
<evidence type="ECO:0000313" key="1">
    <source>
        <dbReference type="EMBL" id="SDB95245.1"/>
    </source>
</evidence>
<keyword evidence="2" id="KW-1185">Reference proteome</keyword>
<reference evidence="2" key="1">
    <citation type="submission" date="2016-09" db="EMBL/GenBank/DDBJ databases">
        <authorList>
            <person name="Varghese N."/>
            <person name="Submissions S."/>
        </authorList>
    </citation>
    <scope>NUCLEOTIDE SEQUENCE [LARGE SCALE GENOMIC DNA]</scope>
    <source>
        <strain evidence="2">ANC 3699</strain>
    </source>
</reference>
<evidence type="ECO:0000313" key="2">
    <source>
        <dbReference type="Proteomes" id="UP000242317"/>
    </source>
</evidence>